<dbReference type="AlphaFoldDB" id="A0A833JAT4"/>
<sequence length="391" mass="45562">MIDYRKLGYISEKQHTFCEYEGKMIVEHVITRNGFNDNYSILYQKRAPTHEVNTETYKTENSFFPSYNKINNNELKRRHFQTPNIQKEGNLLEARATLLVNNTCTVGILKQSKKDHFFFANADADELYFVAEGKGILQTVMGEIDYIPGDYLFIPKAIPYRFLPTEKGNMLVIEGKNNFGIPSEFRLPQGQFKLDAPYNHRDFHSPNRLMELNKNDNFPIIIKRNNVLTKHEYTDFPYKVVGWDGWYWPFSFSVHNYQPKTSSIHLPPTVHTAFSGDKFYIMNFVPRVLDYHPKAIPCPWPHSNIDCDEAIFYVSGDFTSRKGISNYSISFHPSGIPHGPHPERYEQSIGAKRTEELAIMVDTFEPLFVTEAAAMLEDKKYHYTWDSHEHL</sequence>
<feature type="domain" description="Homogentisate 1,2-dioxygenase N-terminal" evidence="9">
    <location>
        <begin position="37"/>
        <end position="252"/>
    </location>
</feature>
<evidence type="ECO:0000256" key="7">
    <source>
        <dbReference type="PIRSR" id="PIRSR605708-1"/>
    </source>
</evidence>
<comment type="similarity">
    <text evidence="2">Belongs to the homogentisate dioxygenase family.</text>
</comment>
<keyword evidence="5" id="KW-0560">Oxidoreductase</keyword>
<evidence type="ECO:0000256" key="6">
    <source>
        <dbReference type="ARBA" id="ARBA00023004"/>
    </source>
</evidence>
<evidence type="ECO:0000313" key="10">
    <source>
        <dbReference type="EMBL" id="KAB8028141.1"/>
    </source>
</evidence>
<dbReference type="EMBL" id="WFLN01000010">
    <property type="protein sequence ID" value="KAB8028141.1"/>
    <property type="molecule type" value="Genomic_DNA"/>
</dbReference>
<evidence type="ECO:0000256" key="1">
    <source>
        <dbReference type="ARBA" id="ARBA00001962"/>
    </source>
</evidence>
<feature type="binding site" evidence="8">
    <location>
        <position position="308"/>
    </location>
    <ligand>
        <name>Fe cation</name>
        <dbReference type="ChEBI" id="CHEBI:24875"/>
    </ligand>
</feature>
<dbReference type="SUPFAM" id="SSF51182">
    <property type="entry name" value="RmlC-like cupins"/>
    <property type="match status" value="1"/>
</dbReference>
<evidence type="ECO:0000259" key="9">
    <source>
        <dbReference type="Pfam" id="PF20510"/>
    </source>
</evidence>
<protein>
    <submittedName>
        <fullName evidence="10">Homogentisate 1,2-dioxygenase</fullName>
    </submittedName>
</protein>
<keyword evidence="11" id="KW-1185">Reference proteome</keyword>
<organism evidence="10 11">
    <name type="scientific">Fluviispira multicolorata</name>
    <dbReference type="NCBI Taxonomy" id="2654512"/>
    <lineage>
        <taxon>Bacteria</taxon>
        <taxon>Pseudomonadati</taxon>
        <taxon>Bdellovibrionota</taxon>
        <taxon>Oligoflexia</taxon>
        <taxon>Silvanigrellales</taxon>
        <taxon>Silvanigrellaceae</taxon>
        <taxon>Fluviispira</taxon>
    </lineage>
</organism>
<evidence type="ECO:0000256" key="5">
    <source>
        <dbReference type="ARBA" id="ARBA00023002"/>
    </source>
</evidence>
<comment type="cofactor">
    <cofactor evidence="1 8">
        <name>Fe cation</name>
        <dbReference type="ChEBI" id="CHEBI:24875"/>
    </cofactor>
</comment>
<comment type="caution">
    <text evidence="10">The sequence shown here is derived from an EMBL/GenBank/DDBJ whole genome shotgun (WGS) entry which is preliminary data.</text>
</comment>
<dbReference type="GO" id="GO:0006559">
    <property type="term" value="P:L-phenylalanine catabolic process"/>
    <property type="evidence" value="ECO:0007669"/>
    <property type="project" value="InterPro"/>
</dbReference>
<dbReference type="PANTHER" id="PTHR11056">
    <property type="entry name" value="HOMOGENTISATE 1,2-DIOXYGENASE"/>
    <property type="match status" value="1"/>
</dbReference>
<feature type="active site" description="Proton acceptor" evidence="7">
    <location>
        <position position="265"/>
    </location>
</feature>
<dbReference type="RefSeq" id="WP_152213962.1">
    <property type="nucleotide sequence ID" value="NZ_WFLN01000010.1"/>
</dbReference>
<dbReference type="InterPro" id="IPR011051">
    <property type="entry name" value="RmlC_Cupin_sf"/>
</dbReference>
<dbReference type="Proteomes" id="UP000442694">
    <property type="component" value="Unassembled WGS sequence"/>
</dbReference>
<feature type="binding site" evidence="8">
    <location>
        <position position="338"/>
    </location>
    <ligand>
        <name>homogentisate</name>
        <dbReference type="ChEBI" id="CHEBI:16169"/>
    </ligand>
</feature>
<name>A0A833JAT4_9BACT</name>
<proteinExistence type="inferred from homology"/>
<dbReference type="Pfam" id="PF20510">
    <property type="entry name" value="HgmA_N"/>
    <property type="match status" value="1"/>
</dbReference>
<dbReference type="InterPro" id="IPR046452">
    <property type="entry name" value="HgmA_N"/>
</dbReference>
<dbReference type="Gene3D" id="2.60.120.10">
    <property type="entry name" value="Jelly Rolls"/>
    <property type="match status" value="1"/>
</dbReference>
<evidence type="ECO:0000256" key="4">
    <source>
        <dbReference type="ARBA" id="ARBA00022964"/>
    </source>
</evidence>
<evidence type="ECO:0000256" key="3">
    <source>
        <dbReference type="ARBA" id="ARBA00022723"/>
    </source>
</evidence>
<feature type="binding site" evidence="8">
    <location>
        <position position="302"/>
    </location>
    <ligand>
        <name>Fe cation</name>
        <dbReference type="ChEBI" id="CHEBI:24875"/>
    </ligand>
</feature>
<dbReference type="InterPro" id="IPR005708">
    <property type="entry name" value="Homogentis_dOase"/>
</dbReference>
<keyword evidence="6 8" id="KW-0408">Iron</keyword>
<reference evidence="10 11" key="1">
    <citation type="submission" date="2019-10" db="EMBL/GenBank/DDBJ databases">
        <title>New genus of Silvanigrellaceae.</title>
        <authorList>
            <person name="Pitt A."/>
            <person name="Hahn M.W."/>
        </authorList>
    </citation>
    <scope>NUCLEOTIDE SEQUENCE [LARGE SCALE GENOMIC DNA]</scope>
    <source>
        <strain evidence="10 11">33A1-SZDP</strain>
    </source>
</reference>
<feature type="binding site" evidence="8">
    <location>
        <position position="338"/>
    </location>
    <ligand>
        <name>Fe cation</name>
        <dbReference type="ChEBI" id="CHEBI:24875"/>
    </ligand>
</feature>
<evidence type="ECO:0000256" key="2">
    <source>
        <dbReference type="ARBA" id="ARBA00007757"/>
    </source>
</evidence>
<keyword evidence="3 8" id="KW-0479">Metal-binding</keyword>
<dbReference type="PANTHER" id="PTHR11056:SF0">
    <property type="entry name" value="HOMOGENTISATE 1,2-DIOXYGENASE"/>
    <property type="match status" value="1"/>
</dbReference>
<evidence type="ECO:0000256" key="8">
    <source>
        <dbReference type="PIRSR" id="PIRSR605708-2"/>
    </source>
</evidence>
<gene>
    <name evidence="10" type="ORF">GCL57_13920</name>
</gene>
<evidence type="ECO:0000313" key="11">
    <source>
        <dbReference type="Proteomes" id="UP000442694"/>
    </source>
</evidence>
<dbReference type="GO" id="GO:0006570">
    <property type="term" value="P:tyrosine metabolic process"/>
    <property type="evidence" value="ECO:0007669"/>
    <property type="project" value="InterPro"/>
</dbReference>
<keyword evidence="4 10" id="KW-0223">Dioxygenase</keyword>
<dbReference type="GO" id="GO:0005737">
    <property type="term" value="C:cytoplasm"/>
    <property type="evidence" value="ECO:0007669"/>
    <property type="project" value="TreeGrafter"/>
</dbReference>
<dbReference type="GO" id="GO:0046872">
    <property type="term" value="F:metal ion binding"/>
    <property type="evidence" value="ECO:0007669"/>
    <property type="project" value="UniProtKB-KW"/>
</dbReference>
<dbReference type="InterPro" id="IPR014710">
    <property type="entry name" value="RmlC-like_jellyroll"/>
</dbReference>
<dbReference type="GO" id="GO:0004411">
    <property type="term" value="F:homogentisate 1,2-dioxygenase activity"/>
    <property type="evidence" value="ECO:0007669"/>
    <property type="project" value="InterPro"/>
</dbReference>
<accession>A0A833JAT4</accession>